<protein>
    <submittedName>
        <fullName evidence="3">Hydrogenase expression/formation protein</fullName>
    </submittedName>
</protein>
<evidence type="ECO:0000313" key="4">
    <source>
        <dbReference type="Proteomes" id="UP000321337"/>
    </source>
</evidence>
<organism evidence="3 4">
    <name type="scientific">Sulfuriferula plumbiphila</name>
    <dbReference type="NCBI Taxonomy" id="171865"/>
    <lineage>
        <taxon>Bacteria</taxon>
        <taxon>Pseudomonadati</taxon>
        <taxon>Pseudomonadota</taxon>
        <taxon>Betaproteobacteria</taxon>
        <taxon>Nitrosomonadales</taxon>
        <taxon>Sulfuricellaceae</taxon>
        <taxon>Sulfuriferula</taxon>
    </lineage>
</organism>
<accession>A0A512LBB2</accession>
<comment type="caution">
    <text evidence="3">The sequence shown here is derived from an EMBL/GenBank/DDBJ whole genome shotgun (WGS) entry which is preliminary data.</text>
</comment>
<gene>
    <name evidence="3" type="primary">hupH</name>
    <name evidence="3" type="ORF">TPL01_29130</name>
</gene>
<dbReference type="InterPro" id="IPR006894">
    <property type="entry name" value="HupH_Hydgase_express_prot_C"/>
</dbReference>
<feature type="domain" description="HupH hydrogenase expression protein C-terminal" evidence="2">
    <location>
        <begin position="165"/>
        <end position="279"/>
    </location>
</feature>
<reference evidence="3 4" key="1">
    <citation type="submission" date="2019-07" db="EMBL/GenBank/DDBJ databases">
        <title>Whole genome shotgun sequence of Thiobacillus plumbophilus NBRC 107929.</title>
        <authorList>
            <person name="Hosoyama A."/>
            <person name="Uohara A."/>
            <person name="Ohji S."/>
            <person name="Ichikawa N."/>
        </authorList>
    </citation>
    <scope>NUCLEOTIDE SEQUENCE [LARGE SCALE GENOMIC DNA]</scope>
    <source>
        <strain evidence="3 4">NBRC 107929</strain>
    </source>
</reference>
<dbReference type="Pfam" id="PF04809">
    <property type="entry name" value="HupH_C"/>
    <property type="match status" value="2"/>
</dbReference>
<sequence>MNEFPIPVVSFGPGSQPEDETLDYMNMPKGMAVFNPPSVPDDVAPELRDQAANLIRQLLAQMRAYRFGATSYPKIDLLKYDPRVVPLINDILGQGEVSIIAHQPTALRAQETVFASVWRVCYPGADGVLERDYLEVCPIPAVVAEIALAPTLKQISPPPPPAGAMNSPALLHEILDVVSTYQAGNPAHIINLTLLPLTPDDLAYLVQALGPGSVSILSRGYGNCRITSSGLANVWWVQYFNSSDQLILNTIEVVEVPEVALAAEEDFSDSIERVEEWLGTMLAA</sequence>
<dbReference type="Gene3D" id="3.30.1370.140">
    <property type="entry name" value="HupH hydrogenase expression protein, C-terminal domain"/>
    <property type="match status" value="2"/>
</dbReference>
<dbReference type="AlphaFoldDB" id="A0A512LBB2"/>
<dbReference type="InterPro" id="IPR038527">
    <property type="entry name" value="HupH_C_sf"/>
</dbReference>
<feature type="domain" description="HupH hydrogenase expression protein C-terminal" evidence="2">
    <location>
        <begin position="51"/>
        <end position="144"/>
    </location>
</feature>
<keyword evidence="4" id="KW-1185">Reference proteome</keyword>
<evidence type="ECO:0000259" key="2">
    <source>
        <dbReference type="Pfam" id="PF04809"/>
    </source>
</evidence>
<name>A0A512LBB2_9PROT</name>
<dbReference type="EMBL" id="BKAD01000036">
    <property type="protein sequence ID" value="GEP31775.1"/>
    <property type="molecule type" value="Genomic_DNA"/>
</dbReference>
<dbReference type="Proteomes" id="UP000321337">
    <property type="component" value="Unassembled WGS sequence"/>
</dbReference>
<evidence type="ECO:0000313" key="3">
    <source>
        <dbReference type="EMBL" id="GEP31775.1"/>
    </source>
</evidence>
<comment type="similarity">
    <text evidence="1">Belongs to the HupH/HyaF family.</text>
</comment>
<evidence type="ECO:0000256" key="1">
    <source>
        <dbReference type="ARBA" id="ARBA00010832"/>
    </source>
</evidence>
<proteinExistence type="inferred from homology"/>